<dbReference type="InterPro" id="IPR013154">
    <property type="entry name" value="ADH-like_N"/>
</dbReference>
<evidence type="ECO:0000313" key="8">
    <source>
        <dbReference type="Proteomes" id="UP000324738"/>
    </source>
</evidence>
<dbReference type="SUPFAM" id="SSF51735">
    <property type="entry name" value="NAD(P)-binding Rossmann-fold domains"/>
    <property type="match status" value="1"/>
</dbReference>
<evidence type="ECO:0000256" key="3">
    <source>
        <dbReference type="ARBA" id="ARBA00023002"/>
    </source>
</evidence>
<dbReference type="RefSeq" id="WP_149297485.1">
    <property type="nucleotide sequence ID" value="NZ_VTWH01000001.1"/>
</dbReference>
<comment type="similarity">
    <text evidence="4">Belongs to the zinc-containing alcohol dehydrogenase family.</text>
</comment>
<comment type="caution">
    <text evidence="7">The sequence shown here is derived from an EMBL/GenBank/DDBJ whole genome shotgun (WGS) entry which is preliminary data.</text>
</comment>
<keyword evidence="1 4" id="KW-0479">Metal-binding</keyword>
<keyword evidence="2 4" id="KW-0862">Zinc</keyword>
<dbReference type="InterPro" id="IPR013149">
    <property type="entry name" value="ADH-like_C"/>
</dbReference>
<comment type="cofactor">
    <cofactor evidence="4">
        <name>Zn(2+)</name>
        <dbReference type="ChEBI" id="CHEBI:29105"/>
    </cofactor>
</comment>
<feature type="domain" description="Alcohol dehydrogenase-like N-terminal" evidence="6">
    <location>
        <begin position="25"/>
        <end position="137"/>
    </location>
</feature>
<evidence type="ECO:0000256" key="1">
    <source>
        <dbReference type="ARBA" id="ARBA00022723"/>
    </source>
</evidence>
<keyword evidence="8" id="KW-1185">Reference proteome</keyword>
<dbReference type="EC" id="1.1.1.103" evidence="7"/>
<dbReference type="PROSITE" id="PS00059">
    <property type="entry name" value="ADH_ZINC"/>
    <property type="match status" value="1"/>
</dbReference>
<evidence type="ECO:0000256" key="2">
    <source>
        <dbReference type="ARBA" id="ARBA00022833"/>
    </source>
</evidence>
<dbReference type="GO" id="GO:0008270">
    <property type="term" value="F:zinc ion binding"/>
    <property type="evidence" value="ECO:0007669"/>
    <property type="project" value="InterPro"/>
</dbReference>
<dbReference type="Gene3D" id="3.90.180.10">
    <property type="entry name" value="Medium-chain alcohol dehydrogenases, catalytic domain"/>
    <property type="match status" value="1"/>
</dbReference>
<dbReference type="AlphaFoldDB" id="A0A5B0E1U5"/>
<dbReference type="PANTHER" id="PTHR43401">
    <property type="entry name" value="L-THREONINE 3-DEHYDROGENASE"/>
    <property type="match status" value="1"/>
</dbReference>
<accession>A0A5B0E1U5</accession>
<dbReference type="InterPro" id="IPR011032">
    <property type="entry name" value="GroES-like_sf"/>
</dbReference>
<gene>
    <name evidence="7" type="ORF">FPY71_02990</name>
</gene>
<dbReference type="InterPro" id="IPR036291">
    <property type="entry name" value="NAD(P)-bd_dom_sf"/>
</dbReference>
<dbReference type="PANTHER" id="PTHR43401:SF2">
    <property type="entry name" value="L-THREONINE 3-DEHYDROGENASE"/>
    <property type="match status" value="1"/>
</dbReference>
<reference evidence="7 8" key="1">
    <citation type="submission" date="2019-08" db="EMBL/GenBank/DDBJ databases">
        <title>Aureimonas fodiniaquatilis sp. nov., isolated from a coal mine wastewater.</title>
        <authorList>
            <person name="Kim W."/>
        </authorList>
    </citation>
    <scope>NUCLEOTIDE SEQUENCE [LARGE SCALE GENOMIC DNA]</scope>
    <source>
        <strain evidence="7 8">CAU 1482</strain>
    </source>
</reference>
<dbReference type="Pfam" id="PF00107">
    <property type="entry name" value="ADH_zinc_N"/>
    <property type="match status" value="1"/>
</dbReference>
<dbReference type="InterPro" id="IPR002328">
    <property type="entry name" value="ADH_Zn_CS"/>
</dbReference>
<evidence type="ECO:0000259" key="5">
    <source>
        <dbReference type="Pfam" id="PF00107"/>
    </source>
</evidence>
<protein>
    <submittedName>
        <fullName evidence="7">L-threonine 3-dehydrogenase</fullName>
        <ecNumber evidence="7">1.1.1.103</ecNumber>
    </submittedName>
</protein>
<dbReference type="OrthoDB" id="9809185at2"/>
<keyword evidence="3 7" id="KW-0560">Oxidoreductase</keyword>
<sequence length="343" mass="36744">MKALVKAHAQPGLWLEDQPVPQIGAEDVLIKVKKTGICGTDIHIFAWDDWASRTVPVPMVVGHEYAGEIVEIGSSVRGLSIGQRVSGEGHVIGMKSRAARGGRFHLDPETRGIGVNIPGAFAEYLALPAFNVVPLPDDIDDEMGAILDPLGNAVHTALSFDLVGEDVLITGAGPIGIMAAAVARHVGARHVVITDINPQRLALAGQVADVVPVNVAQDDLEAVKARLGLKEGFDVGLEMSGAPAAFNQMVDQLVMGGKVAMLGIPAQPTPVDWTKLVFKMLTLKGIYGREMFETWHKMLAMLQSGLDVRKVITHRMDAADYQNAFETMLGGQSGKIVLDWSRI</sequence>
<proteinExistence type="inferred from homology"/>
<feature type="domain" description="Alcohol dehydrogenase-like C-terminal" evidence="5">
    <location>
        <begin position="174"/>
        <end position="303"/>
    </location>
</feature>
<evidence type="ECO:0000313" key="7">
    <source>
        <dbReference type="EMBL" id="KAA0972095.1"/>
    </source>
</evidence>
<evidence type="ECO:0000256" key="4">
    <source>
        <dbReference type="RuleBase" id="RU361277"/>
    </source>
</evidence>
<dbReference type="NCBIfam" id="NF003808">
    <property type="entry name" value="PRK05396.1"/>
    <property type="match status" value="1"/>
</dbReference>
<dbReference type="EMBL" id="VTWH01000001">
    <property type="protein sequence ID" value="KAA0972095.1"/>
    <property type="molecule type" value="Genomic_DNA"/>
</dbReference>
<dbReference type="Proteomes" id="UP000324738">
    <property type="component" value="Unassembled WGS sequence"/>
</dbReference>
<dbReference type="SUPFAM" id="SSF50129">
    <property type="entry name" value="GroES-like"/>
    <property type="match status" value="1"/>
</dbReference>
<dbReference type="InterPro" id="IPR050129">
    <property type="entry name" value="Zn_alcohol_dh"/>
</dbReference>
<dbReference type="Pfam" id="PF08240">
    <property type="entry name" value="ADH_N"/>
    <property type="match status" value="1"/>
</dbReference>
<dbReference type="Gene3D" id="3.40.50.720">
    <property type="entry name" value="NAD(P)-binding Rossmann-like Domain"/>
    <property type="match status" value="1"/>
</dbReference>
<organism evidence="7 8">
    <name type="scientific">Aureimonas fodinaquatilis</name>
    <dbReference type="NCBI Taxonomy" id="2565783"/>
    <lineage>
        <taxon>Bacteria</taxon>
        <taxon>Pseudomonadati</taxon>
        <taxon>Pseudomonadota</taxon>
        <taxon>Alphaproteobacteria</taxon>
        <taxon>Hyphomicrobiales</taxon>
        <taxon>Aurantimonadaceae</taxon>
        <taxon>Aureimonas</taxon>
    </lineage>
</organism>
<dbReference type="GO" id="GO:0008743">
    <property type="term" value="F:L-threonine 3-dehydrogenase activity"/>
    <property type="evidence" value="ECO:0007669"/>
    <property type="project" value="UniProtKB-EC"/>
</dbReference>
<evidence type="ECO:0000259" key="6">
    <source>
        <dbReference type="Pfam" id="PF08240"/>
    </source>
</evidence>
<name>A0A5B0E1U5_9HYPH</name>